<dbReference type="GeneID" id="34615172"/>
<dbReference type="OrthoDB" id="5352000at2759"/>
<keyword evidence="2" id="KW-1133">Transmembrane helix</keyword>
<gene>
    <name evidence="3" type="ORF">ASPZODRAFT_57770</name>
</gene>
<dbReference type="Proteomes" id="UP000184188">
    <property type="component" value="Unassembled WGS sequence"/>
</dbReference>
<name>A0A1L9SRE3_9EURO</name>
<feature type="compositionally biased region" description="Low complexity" evidence="1">
    <location>
        <begin position="578"/>
        <end position="590"/>
    </location>
</feature>
<keyword evidence="4" id="KW-1185">Reference proteome</keyword>
<organism evidence="3 4">
    <name type="scientific">Penicilliopsis zonata CBS 506.65</name>
    <dbReference type="NCBI Taxonomy" id="1073090"/>
    <lineage>
        <taxon>Eukaryota</taxon>
        <taxon>Fungi</taxon>
        <taxon>Dikarya</taxon>
        <taxon>Ascomycota</taxon>
        <taxon>Pezizomycotina</taxon>
        <taxon>Eurotiomycetes</taxon>
        <taxon>Eurotiomycetidae</taxon>
        <taxon>Eurotiales</taxon>
        <taxon>Aspergillaceae</taxon>
        <taxon>Penicilliopsis</taxon>
    </lineage>
</organism>
<dbReference type="Gene3D" id="2.120.10.80">
    <property type="entry name" value="Kelch-type beta propeller"/>
    <property type="match status" value="1"/>
</dbReference>
<sequence>MVVPTPPFNLTGHCSVIYDEKLFVYSENGFASIPLKRNGTWSTLDTGVAVSGAACVKGALEGDGANEALYVVGGTSSSSKYSGLQRYSFSATAWETITPATEVTKDRVYHGAVYLNATASILVYAGSQEDESTASTQTFVISTTSPYTVLSYDSNGAPPATLPILLPWNGHEAALVGGFSTTDDIYLFNAFSGWQNSSMSLTSAPSSGYKSALLSSSNGSKILETFNMDVSPNTVTSVVLLNPGGTPASPGETPGASSSTRKRKRESTLSDYPAYDGTYASTTKWTEYSLAQGDDGLVVLSSGESNDSITVFNQTSNSWVNATKLFYGDEAVQQILGSTTSSASASASATATGNSTASATGSSSSSDTGTIVAATLGSVLGFAAILIVLLLFLKRVKNQRKQIGQRNGGAKNEDRLSFQDQGIEPLAKSAYPMAKTAVPVSAVSMDSLAIFSGTAGDEKPAAKSAGRGYLKNSSLSTVQSGEEMPVAGADRTIQQPSITVSPIGGGGGGRAGDRRTDEGWARYFQDHSVTNLVGAGSARDTMSSEVTKSDYRSSAWPMSNLKPLNFGFLEGPQPLGQVTTGSPTTSSVPSDRNGRSLIIPQSQSARISSASSVSILSDESEYDRRDHWLGRPPSSSYSRSYYNRDTQQMSTYDPRIPGEQYQVGAHSYGRQSSMLIPDDFDEPPRRSNINSDMSWLNLHATK</sequence>
<dbReference type="RefSeq" id="XP_022584171.1">
    <property type="nucleotide sequence ID" value="XM_022728708.1"/>
</dbReference>
<evidence type="ECO:0000256" key="2">
    <source>
        <dbReference type="SAM" id="Phobius"/>
    </source>
</evidence>
<proteinExistence type="predicted"/>
<evidence type="ECO:0008006" key="5">
    <source>
        <dbReference type="Google" id="ProtNLM"/>
    </source>
</evidence>
<dbReference type="AlphaFoldDB" id="A0A1L9SRE3"/>
<feature type="transmembrane region" description="Helical" evidence="2">
    <location>
        <begin position="371"/>
        <end position="393"/>
    </location>
</feature>
<keyword evidence="2" id="KW-0472">Membrane</keyword>
<evidence type="ECO:0000313" key="3">
    <source>
        <dbReference type="EMBL" id="OJJ49661.1"/>
    </source>
</evidence>
<dbReference type="EMBL" id="KV878337">
    <property type="protein sequence ID" value="OJJ49661.1"/>
    <property type="molecule type" value="Genomic_DNA"/>
</dbReference>
<evidence type="ECO:0000256" key="1">
    <source>
        <dbReference type="SAM" id="MobiDB-lite"/>
    </source>
</evidence>
<reference evidence="4" key="1">
    <citation type="journal article" date="2017" name="Genome Biol.">
        <title>Comparative genomics reveals high biological diversity and specific adaptations in the industrially and medically important fungal genus Aspergillus.</title>
        <authorList>
            <person name="de Vries R.P."/>
            <person name="Riley R."/>
            <person name="Wiebenga A."/>
            <person name="Aguilar-Osorio G."/>
            <person name="Amillis S."/>
            <person name="Uchima C.A."/>
            <person name="Anderluh G."/>
            <person name="Asadollahi M."/>
            <person name="Askin M."/>
            <person name="Barry K."/>
            <person name="Battaglia E."/>
            <person name="Bayram O."/>
            <person name="Benocci T."/>
            <person name="Braus-Stromeyer S.A."/>
            <person name="Caldana C."/>
            <person name="Canovas D."/>
            <person name="Cerqueira G.C."/>
            <person name="Chen F."/>
            <person name="Chen W."/>
            <person name="Choi C."/>
            <person name="Clum A."/>
            <person name="Dos Santos R.A."/>
            <person name="Damasio A.R."/>
            <person name="Diallinas G."/>
            <person name="Emri T."/>
            <person name="Fekete E."/>
            <person name="Flipphi M."/>
            <person name="Freyberg S."/>
            <person name="Gallo A."/>
            <person name="Gournas C."/>
            <person name="Habgood R."/>
            <person name="Hainaut M."/>
            <person name="Harispe M.L."/>
            <person name="Henrissat B."/>
            <person name="Hilden K.S."/>
            <person name="Hope R."/>
            <person name="Hossain A."/>
            <person name="Karabika E."/>
            <person name="Karaffa L."/>
            <person name="Karanyi Z."/>
            <person name="Krasevec N."/>
            <person name="Kuo A."/>
            <person name="Kusch H."/>
            <person name="LaButti K."/>
            <person name="Lagendijk E.L."/>
            <person name="Lapidus A."/>
            <person name="Levasseur A."/>
            <person name="Lindquist E."/>
            <person name="Lipzen A."/>
            <person name="Logrieco A.F."/>
            <person name="MacCabe A."/>
            <person name="Maekelae M.R."/>
            <person name="Malavazi I."/>
            <person name="Melin P."/>
            <person name="Meyer V."/>
            <person name="Mielnichuk N."/>
            <person name="Miskei M."/>
            <person name="Molnar A.P."/>
            <person name="Mule G."/>
            <person name="Ngan C.Y."/>
            <person name="Orejas M."/>
            <person name="Orosz E."/>
            <person name="Ouedraogo J.P."/>
            <person name="Overkamp K.M."/>
            <person name="Park H.-S."/>
            <person name="Perrone G."/>
            <person name="Piumi F."/>
            <person name="Punt P.J."/>
            <person name="Ram A.F."/>
            <person name="Ramon A."/>
            <person name="Rauscher S."/>
            <person name="Record E."/>
            <person name="Riano-Pachon D.M."/>
            <person name="Robert V."/>
            <person name="Roehrig J."/>
            <person name="Ruller R."/>
            <person name="Salamov A."/>
            <person name="Salih N.S."/>
            <person name="Samson R.A."/>
            <person name="Sandor E."/>
            <person name="Sanguinetti M."/>
            <person name="Schuetze T."/>
            <person name="Sepcic K."/>
            <person name="Shelest E."/>
            <person name="Sherlock G."/>
            <person name="Sophianopoulou V."/>
            <person name="Squina F.M."/>
            <person name="Sun H."/>
            <person name="Susca A."/>
            <person name="Todd R.B."/>
            <person name="Tsang A."/>
            <person name="Unkles S.E."/>
            <person name="van de Wiele N."/>
            <person name="van Rossen-Uffink D."/>
            <person name="Oliveira J.V."/>
            <person name="Vesth T.C."/>
            <person name="Visser J."/>
            <person name="Yu J.-H."/>
            <person name="Zhou M."/>
            <person name="Andersen M.R."/>
            <person name="Archer D.B."/>
            <person name="Baker S.E."/>
            <person name="Benoit I."/>
            <person name="Brakhage A.A."/>
            <person name="Braus G.H."/>
            <person name="Fischer R."/>
            <person name="Frisvad J.C."/>
            <person name="Goldman G.H."/>
            <person name="Houbraken J."/>
            <person name="Oakley B."/>
            <person name="Pocsi I."/>
            <person name="Scazzocchio C."/>
            <person name="Seiboth B."/>
            <person name="vanKuyk P.A."/>
            <person name="Wortman J."/>
            <person name="Dyer P.S."/>
            <person name="Grigoriev I.V."/>
        </authorList>
    </citation>
    <scope>NUCLEOTIDE SEQUENCE [LARGE SCALE GENOMIC DNA]</scope>
    <source>
        <strain evidence="4">CBS 506.65</strain>
    </source>
</reference>
<keyword evidence="2" id="KW-0812">Transmembrane</keyword>
<feature type="region of interest" description="Disordered" evidence="1">
    <location>
        <begin position="575"/>
        <end position="603"/>
    </location>
</feature>
<dbReference type="VEuPathDB" id="FungiDB:ASPZODRAFT_57770"/>
<accession>A0A1L9SRE3</accession>
<evidence type="ECO:0000313" key="4">
    <source>
        <dbReference type="Proteomes" id="UP000184188"/>
    </source>
</evidence>
<dbReference type="STRING" id="1073090.A0A1L9SRE3"/>
<feature type="region of interest" description="Disordered" evidence="1">
    <location>
        <begin position="241"/>
        <end position="272"/>
    </location>
</feature>
<dbReference type="SUPFAM" id="SSF117281">
    <property type="entry name" value="Kelch motif"/>
    <property type="match status" value="1"/>
</dbReference>
<dbReference type="InterPro" id="IPR015915">
    <property type="entry name" value="Kelch-typ_b-propeller"/>
</dbReference>
<protein>
    <recommendedName>
        <fullName evidence="5">Pre-mRNA splicing factor CLF1</fullName>
    </recommendedName>
</protein>